<feature type="transmembrane region" description="Helical" evidence="1">
    <location>
        <begin position="6"/>
        <end position="26"/>
    </location>
</feature>
<reference evidence="2 3" key="2">
    <citation type="journal article" date="2012" name="BMC Genomics">
        <title>Comparative genomic analysis of Geobacter sulfurreducens KN400, a strain with enhanced capacity for extracellular electron transfer and electricity production.</title>
        <authorList>
            <person name="Butler J.E."/>
            <person name="Young N.D."/>
            <person name="Aklujkar M."/>
            <person name="Lovley D.R."/>
        </authorList>
    </citation>
    <scope>NUCLEOTIDE SEQUENCE [LARGE SCALE GENOMIC DNA]</scope>
    <source>
        <strain evidence="3">ATCC 51573 / DSM 12127 / PCA</strain>
    </source>
</reference>
<dbReference type="OrthoDB" id="10007411at2"/>
<dbReference type="HOGENOM" id="CLU_1793729_0_0_7"/>
<evidence type="ECO:0000256" key="1">
    <source>
        <dbReference type="SAM" id="Phobius"/>
    </source>
</evidence>
<proteinExistence type="predicted"/>
<organism evidence="2 3">
    <name type="scientific">Geobacter sulfurreducens (strain ATCC 51573 / DSM 12127 / PCA)</name>
    <dbReference type="NCBI Taxonomy" id="243231"/>
    <lineage>
        <taxon>Bacteria</taxon>
        <taxon>Pseudomonadati</taxon>
        <taxon>Thermodesulfobacteriota</taxon>
        <taxon>Desulfuromonadia</taxon>
        <taxon>Geobacterales</taxon>
        <taxon>Geobacteraceae</taxon>
        <taxon>Geobacter</taxon>
    </lineage>
</organism>
<keyword evidence="1" id="KW-0472">Membrane</keyword>
<keyword evidence="1" id="KW-0812">Transmembrane</keyword>
<dbReference type="EMBL" id="AE017180">
    <property type="protein sequence ID" value="AFP20425.1"/>
    <property type="molecule type" value="Genomic_DNA"/>
</dbReference>
<keyword evidence="3" id="KW-1185">Reference proteome</keyword>
<sequence>MENPILLAAGFLVVAIMIAIPLSKLISRGMLGSWRQLVEAYPGKEIEWKKRRRFTSAMFIGGRLPLRFNNMLQLHSSPEYLGLGTSPFGSPEVVVSKSDVETYSDQTVWFFTKIELKLQKSNISILFFGRSGRFVRKWWESAHE</sequence>
<dbReference type="RefSeq" id="WP_010941623.1">
    <property type="nucleotide sequence ID" value="NC_002939.5"/>
</dbReference>
<dbReference type="AlphaFoldDB" id="I7EP50"/>
<reference evidence="2 3" key="1">
    <citation type="journal article" date="2003" name="Science">
        <title>Genome of Geobacter sulfurreducens: metal reduction in subsurface environments.</title>
        <authorList>
            <person name="Methe B.A."/>
            <person name="Nelson K.E."/>
            <person name="Eisen J.A."/>
            <person name="Paulsen I.T."/>
            <person name="Nelson W."/>
            <person name="Heidelberg J.F."/>
            <person name="Wu D."/>
            <person name="Wu M."/>
            <person name="Ward N."/>
            <person name="Beanan M.J."/>
            <person name="Dodson R.J."/>
            <person name="Madupu R."/>
            <person name="Brinkac L.M."/>
            <person name="Daugherty S.C."/>
            <person name="DeBoy R.T."/>
            <person name="Durkin A.S."/>
            <person name="Gwinn M."/>
            <person name="Kolonay J.F."/>
            <person name="Sullivan S.A."/>
            <person name="Haft D.H."/>
            <person name="Selengut J."/>
            <person name="Davidsen T.M."/>
            <person name="Zafar N."/>
            <person name="White O."/>
            <person name="Tran B."/>
            <person name="Romero C."/>
            <person name="Forberger H.A."/>
            <person name="Weidman J."/>
            <person name="Khouri H."/>
            <person name="Feldblyum T.V."/>
            <person name="Utterback T.R."/>
            <person name="Van Aken S.E."/>
            <person name="Lovley D.R."/>
            <person name="Fraser C.M."/>
        </authorList>
    </citation>
    <scope>NUCLEOTIDE SEQUENCE [LARGE SCALE GENOMIC DNA]</scope>
    <source>
        <strain evidence="3">ATCC 51573 / DSM 12127 / PCA</strain>
    </source>
</reference>
<dbReference type="InParanoid" id="I7EP50"/>
<accession>I7EP50</accession>
<evidence type="ECO:0000313" key="3">
    <source>
        <dbReference type="Proteomes" id="UP000000577"/>
    </source>
</evidence>
<gene>
    <name evidence="2" type="ordered locus">GSU3521</name>
</gene>
<dbReference type="EnsemblBacteria" id="AFP20425">
    <property type="protein sequence ID" value="AFP20425"/>
    <property type="gene ID" value="GSU3521"/>
</dbReference>
<protein>
    <submittedName>
        <fullName evidence="2">Uncharacterized protein</fullName>
    </submittedName>
</protein>
<name>I7EP50_GEOSL</name>
<dbReference type="KEGG" id="gsu:GSU3521"/>
<keyword evidence="1" id="KW-1133">Transmembrane helix</keyword>
<dbReference type="Proteomes" id="UP000000577">
    <property type="component" value="Chromosome"/>
</dbReference>
<evidence type="ECO:0000313" key="2">
    <source>
        <dbReference type="EMBL" id="AFP20425.1"/>
    </source>
</evidence>